<keyword evidence="2" id="KW-1185">Reference proteome</keyword>
<name>A0A8T1V5R5_9STRA</name>
<feature type="non-terminal residue" evidence="1">
    <location>
        <position position="75"/>
    </location>
</feature>
<evidence type="ECO:0000313" key="1">
    <source>
        <dbReference type="EMBL" id="KAG7375630.1"/>
    </source>
</evidence>
<proteinExistence type="predicted"/>
<dbReference type="EMBL" id="JAGDFM010001028">
    <property type="protein sequence ID" value="KAG7375630.1"/>
    <property type="molecule type" value="Genomic_DNA"/>
</dbReference>
<organism evidence="1 2">
    <name type="scientific">Phytophthora pseudosyringae</name>
    <dbReference type="NCBI Taxonomy" id="221518"/>
    <lineage>
        <taxon>Eukaryota</taxon>
        <taxon>Sar</taxon>
        <taxon>Stramenopiles</taxon>
        <taxon>Oomycota</taxon>
        <taxon>Peronosporomycetes</taxon>
        <taxon>Peronosporales</taxon>
        <taxon>Peronosporaceae</taxon>
        <taxon>Phytophthora</taxon>
    </lineage>
</organism>
<protein>
    <submittedName>
        <fullName evidence="1">Uncharacterized protein</fullName>
    </submittedName>
</protein>
<sequence length="75" mass="8457">MQRVFAVLREAPSRGGRSFLNWISAAHSDKNLEITMGVTSAPFKSPMGSPAVPYESVQTMWEARPRKYKNVLFQV</sequence>
<comment type="caution">
    <text evidence="1">The sequence shown here is derived from an EMBL/GenBank/DDBJ whole genome shotgun (WGS) entry which is preliminary data.</text>
</comment>
<reference evidence="1" key="1">
    <citation type="submission" date="2021-02" db="EMBL/GenBank/DDBJ databases">
        <authorList>
            <person name="Palmer J.M."/>
        </authorList>
    </citation>
    <scope>NUCLEOTIDE SEQUENCE</scope>
    <source>
        <strain evidence="1">SCRP734</strain>
    </source>
</reference>
<gene>
    <name evidence="1" type="ORF">PHYPSEUDO_000410</name>
</gene>
<dbReference type="Proteomes" id="UP000694044">
    <property type="component" value="Unassembled WGS sequence"/>
</dbReference>
<evidence type="ECO:0000313" key="2">
    <source>
        <dbReference type="Proteomes" id="UP000694044"/>
    </source>
</evidence>
<dbReference type="OrthoDB" id="126563at2759"/>
<dbReference type="AlphaFoldDB" id="A0A8T1V5R5"/>
<accession>A0A8T1V5R5</accession>